<evidence type="ECO:0000313" key="1">
    <source>
        <dbReference type="EMBL" id="CAL1592041.1"/>
    </source>
</evidence>
<evidence type="ECO:0000313" key="2">
    <source>
        <dbReference type="Proteomes" id="UP001497482"/>
    </source>
</evidence>
<keyword evidence="2" id="KW-1185">Reference proteome</keyword>
<accession>A0AAV2KSR6</accession>
<proteinExistence type="predicted"/>
<protein>
    <submittedName>
        <fullName evidence="1">Uncharacterized protein</fullName>
    </submittedName>
</protein>
<dbReference type="Proteomes" id="UP001497482">
    <property type="component" value="Chromosome 2"/>
</dbReference>
<organism evidence="1 2">
    <name type="scientific">Knipowitschia caucasica</name>
    <name type="common">Caucasian dwarf goby</name>
    <name type="synonym">Pomatoschistus caucasicus</name>
    <dbReference type="NCBI Taxonomy" id="637954"/>
    <lineage>
        <taxon>Eukaryota</taxon>
        <taxon>Metazoa</taxon>
        <taxon>Chordata</taxon>
        <taxon>Craniata</taxon>
        <taxon>Vertebrata</taxon>
        <taxon>Euteleostomi</taxon>
        <taxon>Actinopterygii</taxon>
        <taxon>Neopterygii</taxon>
        <taxon>Teleostei</taxon>
        <taxon>Neoteleostei</taxon>
        <taxon>Acanthomorphata</taxon>
        <taxon>Gobiaria</taxon>
        <taxon>Gobiiformes</taxon>
        <taxon>Gobioidei</taxon>
        <taxon>Gobiidae</taxon>
        <taxon>Gobiinae</taxon>
        <taxon>Knipowitschia</taxon>
    </lineage>
</organism>
<dbReference type="EMBL" id="OZ035824">
    <property type="protein sequence ID" value="CAL1592041.1"/>
    <property type="molecule type" value="Genomic_DNA"/>
</dbReference>
<name>A0AAV2KSR6_KNICA</name>
<dbReference type="AlphaFoldDB" id="A0AAV2KSR6"/>
<reference evidence="1 2" key="1">
    <citation type="submission" date="2024-04" db="EMBL/GenBank/DDBJ databases">
        <authorList>
            <person name="Waldvogel A.-M."/>
            <person name="Schoenle A."/>
        </authorList>
    </citation>
    <scope>NUCLEOTIDE SEQUENCE [LARGE SCALE GENOMIC DNA]</scope>
</reference>
<sequence>MAGSFVPRGSAPPGHFPQACPVFRLLWGVKPVSRAGPLRGVQGTSGQDDCCGIMFGLCSLPDHRGLSHCHLSSSLGYTETSVSD</sequence>
<gene>
    <name evidence="1" type="ORF">KC01_LOCUS21355</name>
</gene>